<comment type="caution">
    <text evidence="1">The sequence shown here is derived from an EMBL/GenBank/DDBJ whole genome shotgun (WGS) entry which is preliminary data.</text>
</comment>
<evidence type="ECO:0000313" key="2">
    <source>
        <dbReference type="Proteomes" id="UP001054945"/>
    </source>
</evidence>
<organism evidence="1 2">
    <name type="scientific">Caerostris extrusa</name>
    <name type="common">Bark spider</name>
    <name type="synonym">Caerostris bankana</name>
    <dbReference type="NCBI Taxonomy" id="172846"/>
    <lineage>
        <taxon>Eukaryota</taxon>
        <taxon>Metazoa</taxon>
        <taxon>Ecdysozoa</taxon>
        <taxon>Arthropoda</taxon>
        <taxon>Chelicerata</taxon>
        <taxon>Arachnida</taxon>
        <taxon>Araneae</taxon>
        <taxon>Araneomorphae</taxon>
        <taxon>Entelegynae</taxon>
        <taxon>Araneoidea</taxon>
        <taxon>Araneidae</taxon>
        <taxon>Caerostris</taxon>
    </lineage>
</organism>
<reference evidence="1 2" key="1">
    <citation type="submission" date="2021-06" db="EMBL/GenBank/DDBJ databases">
        <title>Caerostris extrusa draft genome.</title>
        <authorList>
            <person name="Kono N."/>
            <person name="Arakawa K."/>
        </authorList>
    </citation>
    <scope>NUCLEOTIDE SEQUENCE [LARGE SCALE GENOMIC DNA]</scope>
</reference>
<name>A0AAV4NFL1_CAEEX</name>
<accession>A0AAV4NFL1</accession>
<proteinExistence type="predicted"/>
<dbReference type="EMBL" id="BPLR01003345">
    <property type="protein sequence ID" value="GIX83567.1"/>
    <property type="molecule type" value="Genomic_DNA"/>
</dbReference>
<protein>
    <submittedName>
        <fullName evidence="1">Uncharacterized protein</fullName>
    </submittedName>
</protein>
<evidence type="ECO:0000313" key="1">
    <source>
        <dbReference type="EMBL" id="GIX83567.1"/>
    </source>
</evidence>
<sequence length="99" mass="11754">MKKPLEEYPFEFLIGYTHWLNIFSPPFFTAKPDFYILFIYVATIKRRLKGSEEIQCEMRRLDRWDLPTVMIEKELNNSAFDYWSISSSNLLCSGECIGI</sequence>
<keyword evidence="2" id="KW-1185">Reference proteome</keyword>
<dbReference type="AlphaFoldDB" id="A0AAV4NFL1"/>
<gene>
    <name evidence="1" type="ORF">CEXT_184731</name>
</gene>
<dbReference type="Proteomes" id="UP001054945">
    <property type="component" value="Unassembled WGS sequence"/>
</dbReference>